<accession>A0A0B7NCN2</accession>
<name>A0A0B7NCN2_9FUNG</name>
<reference evidence="1 2" key="1">
    <citation type="submission" date="2014-09" db="EMBL/GenBank/DDBJ databases">
        <authorList>
            <person name="Ellenberger Sabrina"/>
        </authorList>
    </citation>
    <scope>NUCLEOTIDE SEQUENCE [LARGE SCALE GENOMIC DNA]</scope>
    <source>
        <strain evidence="1 2">CBS 412.66</strain>
    </source>
</reference>
<sequence>MSTLNSSNMAKCDPGVVSVQEGSVFKSIFQDTLIIVGATLQYPIKLYHSGESNYQCTMTLKKNNQVYSCYIFDWDVLVSAIQLQVGDYVLCAGVASIGVKQNANGYMKVTMKIQASEFLFAGKHFIVSSEKNDATRDFLLLKYLYVNFDSKDKVECAYHDLTKLKNKMNEIVTEGLDNLQTVNNYVSIDREKRLVDDKVNKTITKKKKVDKNYQGILACLNLFDDMETDEMAVWNSIL</sequence>
<proteinExistence type="predicted"/>
<protein>
    <submittedName>
        <fullName evidence="1">Uncharacterized protein</fullName>
    </submittedName>
</protein>
<organism evidence="1 2">
    <name type="scientific">Parasitella parasitica</name>
    <dbReference type="NCBI Taxonomy" id="35722"/>
    <lineage>
        <taxon>Eukaryota</taxon>
        <taxon>Fungi</taxon>
        <taxon>Fungi incertae sedis</taxon>
        <taxon>Mucoromycota</taxon>
        <taxon>Mucoromycotina</taxon>
        <taxon>Mucoromycetes</taxon>
        <taxon>Mucorales</taxon>
        <taxon>Mucorineae</taxon>
        <taxon>Mucoraceae</taxon>
        <taxon>Parasitella</taxon>
    </lineage>
</organism>
<gene>
    <name evidence="1" type="primary">PARPA_07160.1 scaffold 26649</name>
</gene>
<keyword evidence="2" id="KW-1185">Reference proteome</keyword>
<dbReference type="Proteomes" id="UP000054107">
    <property type="component" value="Unassembled WGS sequence"/>
</dbReference>
<dbReference type="EMBL" id="LN729323">
    <property type="protein sequence ID" value="CEP13110.1"/>
    <property type="molecule type" value="Genomic_DNA"/>
</dbReference>
<evidence type="ECO:0000313" key="1">
    <source>
        <dbReference type="EMBL" id="CEP13110.1"/>
    </source>
</evidence>
<evidence type="ECO:0000313" key="2">
    <source>
        <dbReference type="Proteomes" id="UP000054107"/>
    </source>
</evidence>
<dbReference type="AlphaFoldDB" id="A0A0B7NCN2"/>